<gene>
    <name evidence="2" type="ORF">NV381_17720</name>
</gene>
<dbReference type="Proteomes" id="UP001300012">
    <property type="component" value="Unassembled WGS sequence"/>
</dbReference>
<proteinExistence type="predicted"/>
<dbReference type="InterPro" id="IPR029062">
    <property type="entry name" value="Class_I_gatase-like"/>
</dbReference>
<evidence type="ECO:0000259" key="1">
    <source>
        <dbReference type="Pfam" id="PF06283"/>
    </source>
</evidence>
<name>A0ABT1YJ96_9BACL</name>
<dbReference type="InterPro" id="IPR029010">
    <property type="entry name" value="ThuA-like"/>
</dbReference>
<comment type="caution">
    <text evidence="2">The sequence shown here is derived from an EMBL/GenBank/DDBJ whole genome shotgun (WGS) entry which is preliminary data.</text>
</comment>
<dbReference type="RefSeq" id="WP_258214616.1">
    <property type="nucleotide sequence ID" value="NZ_JANQBD010000012.1"/>
</dbReference>
<keyword evidence="3" id="KW-1185">Reference proteome</keyword>
<feature type="domain" description="ThuA-like" evidence="1">
    <location>
        <begin position="7"/>
        <end position="228"/>
    </location>
</feature>
<protein>
    <submittedName>
        <fullName evidence="2">ThuA domain-containing protein</fullName>
    </submittedName>
</protein>
<dbReference type="EMBL" id="JANQBD010000012">
    <property type="protein sequence ID" value="MCR8633042.1"/>
    <property type="molecule type" value="Genomic_DNA"/>
</dbReference>
<evidence type="ECO:0000313" key="3">
    <source>
        <dbReference type="Proteomes" id="UP001300012"/>
    </source>
</evidence>
<sequence>MPNHVTKVLLISGNENHKWHHWEETTPLIQESLQEDERITVTVSLNIEVLAEDALFTYDVLALNYCNWKDPSQLSDGAKANVIKFAEEGRGIVVLHFANGAFHFSLPEGGESDWPEYRRIVRRVWNHHGNSKHDKYGEFFVNITNDSHPITQGITPFAITDELYFNQEGEELPPLYTAKSNISNQDEPLAWVTQYRNSRVYQTLLGHDGKAYAVPQVREMLRRSVLWTANRL</sequence>
<dbReference type="SUPFAM" id="SSF52317">
    <property type="entry name" value="Class I glutamine amidotransferase-like"/>
    <property type="match status" value="1"/>
</dbReference>
<dbReference type="Pfam" id="PF06283">
    <property type="entry name" value="ThuA"/>
    <property type="match status" value="1"/>
</dbReference>
<organism evidence="2 3">
    <name type="scientific">Paenibacillus radicis</name>
    <name type="common">ex Xue et al. 2023</name>
    <dbReference type="NCBI Taxonomy" id="2972489"/>
    <lineage>
        <taxon>Bacteria</taxon>
        <taxon>Bacillati</taxon>
        <taxon>Bacillota</taxon>
        <taxon>Bacilli</taxon>
        <taxon>Bacillales</taxon>
        <taxon>Paenibacillaceae</taxon>
        <taxon>Paenibacillus</taxon>
    </lineage>
</organism>
<accession>A0ABT1YJ96</accession>
<dbReference type="Gene3D" id="3.40.50.880">
    <property type="match status" value="1"/>
</dbReference>
<dbReference type="PANTHER" id="PTHR40469">
    <property type="entry name" value="SECRETED GLYCOSYL HYDROLASE"/>
    <property type="match status" value="1"/>
</dbReference>
<dbReference type="PANTHER" id="PTHR40469:SF2">
    <property type="entry name" value="GALACTOSE-BINDING DOMAIN-LIKE SUPERFAMILY PROTEIN"/>
    <property type="match status" value="1"/>
</dbReference>
<evidence type="ECO:0000313" key="2">
    <source>
        <dbReference type="EMBL" id="MCR8633042.1"/>
    </source>
</evidence>
<reference evidence="2 3" key="1">
    <citation type="submission" date="2022-08" db="EMBL/GenBank/DDBJ databases">
        <title>Paenibacillus endoradicis sp. nov., Paenibacillus radicibacter sp. nov and Paenibacillus pararadicis sp. nov., three cold-adapted plant growth-promoting bacteria isolated from root of Larix gmelinii in Great Khingan.</title>
        <authorList>
            <person name="Xue H."/>
        </authorList>
    </citation>
    <scope>NUCLEOTIDE SEQUENCE [LARGE SCALE GENOMIC DNA]</scope>
    <source>
        <strain evidence="2 3">N5-1-1-5</strain>
    </source>
</reference>